<evidence type="ECO:0000313" key="1">
    <source>
        <dbReference type="EMBL" id="TDQ79075.1"/>
    </source>
</evidence>
<evidence type="ECO:0000313" key="2">
    <source>
        <dbReference type="Proteomes" id="UP000295292"/>
    </source>
</evidence>
<dbReference type="Proteomes" id="UP000295292">
    <property type="component" value="Unassembled WGS sequence"/>
</dbReference>
<evidence type="ECO:0008006" key="3">
    <source>
        <dbReference type="Google" id="ProtNLM"/>
    </source>
</evidence>
<comment type="caution">
    <text evidence="1">The sequence shown here is derived from an EMBL/GenBank/DDBJ whole genome shotgun (WGS) entry which is preliminary data.</text>
</comment>
<gene>
    <name evidence="1" type="ORF">CLV99_0507</name>
</gene>
<name>A0A4R6WL87_9SPHI</name>
<reference evidence="1 2" key="1">
    <citation type="submission" date="2019-03" db="EMBL/GenBank/DDBJ databases">
        <title>Genomic Encyclopedia of Archaeal and Bacterial Type Strains, Phase II (KMG-II): from individual species to whole genera.</title>
        <authorList>
            <person name="Goeker M."/>
        </authorList>
    </citation>
    <scope>NUCLEOTIDE SEQUENCE [LARGE SCALE GENOMIC DNA]</scope>
    <source>
        <strain evidence="1 2">DSM 28353</strain>
    </source>
</reference>
<dbReference type="EMBL" id="SNYV01000011">
    <property type="protein sequence ID" value="TDQ79075.1"/>
    <property type="molecule type" value="Genomic_DNA"/>
</dbReference>
<dbReference type="AlphaFoldDB" id="A0A4R6WL87"/>
<proteinExistence type="predicted"/>
<keyword evidence="2" id="KW-1185">Reference proteome</keyword>
<organism evidence="1 2">
    <name type="scientific">Sphingobacterium yanglingense</name>
    <dbReference type="NCBI Taxonomy" id="1437280"/>
    <lineage>
        <taxon>Bacteria</taxon>
        <taxon>Pseudomonadati</taxon>
        <taxon>Bacteroidota</taxon>
        <taxon>Sphingobacteriia</taxon>
        <taxon>Sphingobacteriales</taxon>
        <taxon>Sphingobacteriaceae</taxon>
        <taxon>Sphingobacterium</taxon>
    </lineage>
</organism>
<sequence length="183" mass="21338">MSDELIKKPSLNPLYEWAVWGHLSNKKELELILLKGHLMIESTLEACLSKKMESRFNELSFFKKIIIFEEMSFENKTKHNFIIKCLNQLNVIRNELAHDALFEMDESNIMNWSKEIHKELTGKKFTKYTTRTKFIHAFSFLAINILEMDSLKYRMISQINDTIKPTQPPVTLQLNGGAPLLSS</sequence>
<protein>
    <recommendedName>
        <fullName evidence="3">DUF4145 domain-containing protein</fullName>
    </recommendedName>
</protein>
<accession>A0A4R6WL87</accession>